<gene>
    <name evidence="2" type="ORF">QYF61_003002</name>
</gene>
<dbReference type="Proteomes" id="UP001333110">
    <property type="component" value="Unassembled WGS sequence"/>
</dbReference>
<accession>A0AAN7RRA5</accession>
<organism evidence="2 3">
    <name type="scientific">Mycteria americana</name>
    <name type="common">Wood stork</name>
    <dbReference type="NCBI Taxonomy" id="33587"/>
    <lineage>
        <taxon>Eukaryota</taxon>
        <taxon>Metazoa</taxon>
        <taxon>Chordata</taxon>
        <taxon>Craniata</taxon>
        <taxon>Vertebrata</taxon>
        <taxon>Euteleostomi</taxon>
        <taxon>Archelosauria</taxon>
        <taxon>Archosauria</taxon>
        <taxon>Dinosauria</taxon>
        <taxon>Saurischia</taxon>
        <taxon>Theropoda</taxon>
        <taxon>Coelurosauria</taxon>
        <taxon>Aves</taxon>
        <taxon>Neognathae</taxon>
        <taxon>Neoaves</taxon>
        <taxon>Aequornithes</taxon>
        <taxon>Ciconiiformes</taxon>
        <taxon>Ciconiidae</taxon>
        <taxon>Mycteria</taxon>
    </lineage>
</organism>
<sequence length="125" mass="13896">MRQIICSLNVDGLKSDRLSTCTIPDLASQEWREGESNISILAASRSSNNRGNLTTGDKRQWVQIKTWETLSEHKEKLLNCEGSWKLEQVARRICGVSILGDIQHLTGRDPGQPVPADPALSRVVD</sequence>
<comment type="caution">
    <text evidence="2">The sequence shown here is derived from an EMBL/GenBank/DDBJ whole genome shotgun (WGS) entry which is preliminary data.</text>
</comment>
<protein>
    <submittedName>
        <fullName evidence="2">Uncharacterized protein</fullName>
    </submittedName>
</protein>
<evidence type="ECO:0000313" key="3">
    <source>
        <dbReference type="Proteomes" id="UP001333110"/>
    </source>
</evidence>
<feature type="region of interest" description="Disordered" evidence="1">
    <location>
        <begin position="104"/>
        <end position="125"/>
    </location>
</feature>
<reference evidence="2 3" key="1">
    <citation type="journal article" date="2023" name="J. Hered.">
        <title>Chromosome-level genome of the wood stork (Mycteria americana) provides insight into avian chromosome evolution.</title>
        <authorList>
            <person name="Flamio R. Jr."/>
            <person name="Ramstad K.M."/>
        </authorList>
    </citation>
    <scope>NUCLEOTIDE SEQUENCE [LARGE SCALE GENOMIC DNA]</scope>
    <source>
        <strain evidence="2">JAX WOST 10</strain>
    </source>
</reference>
<dbReference type="AlphaFoldDB" id="A0AAN7RRA5"/>
<dbReference type="EMBL" id="JAUNZN010000011">
    <property type="protein sequence ID" value="KAK4813932.1"/>
    <property type="molecule type" value="Genomic_DNA"/>
</dbReference>
<proteinExistence type="predicted"/>
<evidence type="ECO:0000313" key="2">
    <source>
        <dbReference type="EMBL" id="KAK4813932.1"/>
    </source>
</evidence>
<keyword evidence="3" id="KW-1185">Reference proteome</keyword>
<evidence type="ECO:0000256" key="1">
    <source>
        <dbReference type="SAM" id="MobiDB-lite"/>
    </source>
</evidence>
<name>A0AAN7RRA5_MYCAM</name>